<gene>
    <name evidence="1" type="ORF">SAMN05444398_107180</name>
</gene>
<reference evidence="1 2" key="1">
    <citation type="submission" date="2016-11" db="EMBL/GenBank/DDBJ databases">
        <authorList>
            <person name="Jaros S."/>
            <person name="Januszkiewicz K."/>
            <person name="Wedrychowicz H."/>
        </authorList>
    </citation>
    <scope>NUCLEOTIDE SEQUENCE [LARGE SCALE GENOMIC DNA]</scope>
    <source>
        <strain evidence="1 2">DSM 29589</strain>
    </source>
</reference>
<organism evidence="1 2">
    <name type="scientific">Roseovarius pacificus</name>
    <dbReference type="NCBI Taxonomy" id="337701"/>
    <lineage>
        <taxon>Bacteria</taxon>
        <taxon>Pseudomonadati</taxon>
        <taxon>Pseudomonadota</taxon>
        <taxon>Alphaproteobacteria</taxon>
        <taxon>Rhodobacterales</taxon>
        <taxon>Roseobacteraceae</taxon>
        <taxon>Roseovarius</taxon>
    </lineage>
</organism>
<accession>A0A1M7ERU1</accession>
<proteinExistence type="predicted"/>
<sequence>MIGVWCERLERFDIASQLVRHDDTRFAKAGYQPSEETLCCLGVSPWLHWDVQNVAVRIHCSPKPYLHTVDREDNFVQVPFIGSGGTVALDAIGEMPAKPVYPFAHGFPADRNDALGQQILDIRRAEAKTDGTPKPHKRRYHGRNSSLSGVAYWLVSSWRSARRSTQGQQAGNAVVWFHAPLSSSAIAFAVSLSAGKKASIVTSDNVTSTAVPKTVVVVRNDNDPRSVFSRKGTATA</sequence>
<dbReference type="AlphaFoldDB" id="A0A1M7ERU1"/>
<protein>
    <submittedName>
        <fullName evidence="1">Uncharacterized protein</fullName>
    </submittedName>
</protein>
<name>A0A1M7ERU1_9RHOB</name>
<dbReference type="EMBL" id="FRBR01000007">
    <property type="protein sequence ID" value="SHL94323.1"/>
    <property type="molecule type" value="Genomic_DNA"/>
</dbReference>
<dbReference type="Proteomes" id="UP000183974">
    <property type="component" value="Unassembled WGS sequence"/>
</dbReference>
<keyword evidence="2" id="KW-1185">Reference proteome</keyword>
<evidence type="ECO:0000313" key="2">
    <source>
        <dbReference type="Proteomes" id="UP000183974"/>
    </source>
</evidence>
<evidence type="ECO:0000313" key="1">
    <source>
        <dbReference type="EMBL" id="SHL94323.1"/>
    </source>
</evidence>